<evidence type="ECO:0000313" key="1">
    <source>
        <dbReference type="EMBL" id="GAA4458833.1"/>
    </source>
</evidence>
<evidence type="ECO:0000313" key="2">
    <source>
        <dbReference type="Proteomes" id="UP001501175"/>
    </source>
</evidence>
<dbReference type="EMBL" id="BAABHD010000030">
    <property type="protein sequence ID" value="GAA4458833.1"/>
    <property type="molecule type" value="Genomic_DNA"/>
</dbReference>
<dbReference type="RefSeq" id="WP_345244844.1">
    <property type="nucleotide sequence ID" value="NZ_BAABHD010000030.1"/>
</dbReference>
<comment type="caution">
    <text evidence="1">The sequence shown here is derived from an EMBL/GenBank/DDBJ whole genome shotgun (WGS) entry which is preliminary data.</text>
</comment>
<protein>
    <submittedName>
        <fullName evidence="1">Uncharacterized protein</fullName>
    </submittedName>
</protein>
<reference evidence="2" key="1">
    <citation type="journal article" date="2019" name="Int. J. Syst. Evol. Microbiol.">
        <title>The Global Catalogue of Microorganisms (GCM) 10K type strain sequencing project: providing services to taxonomists for standard genome sequencing and annotation.</title>
        <authorList>
            <consortium name="The Broad Institute Genomics Platform"/>
            <consortium name="The Broad Institute Genome Sequencing Center for Infectious Disease"/>
            <person name="Wu L."/>
            <person name="Ma J."/>
        </authorList>
    </citation>
    <scope>NUCLEOTIDE SEQUENCE [LARGE SCALE GENOMIC DNA]</scope>
    <source>
        <strain evidence="2">JCM 17927</strain>
    </source>
</reference>
<proteinExistence type="predicted"/>
<keyword evidence="2" id="KW-1185">Reference proteome</keyword>
<gene>
    <name evidence="1" type="ORF">GCM10023189_31720</name>
</gene>
<sequence length="82" mass="9094">MDLAINTQLAETGPAESKPIMPLYGGATKTIREMNEEDFARIAEAVMAKVKEQAFSRGLPIVYERNGHVIEEYADGRIEIVV</sequence>
<dbReference type="Proteomes" id="UP001501175">
    <property type="component" value="Unassembled WGS sequence"/>
</dbReference>
<name>A0ABP8MZQ1_9BACT</name>
<accession>A0ABP8MZQ1</accession>
<organism evidence="1 2">
    <name type="scientific">Nibrella saemangeumensis</name>
    <dbReference type="NCBI Taxonomy" id="1084526"/>
    <lineage>
        <taxon>Bacteria</taxon>
        <taxon>Pseudomonadati</taxon>
        <taxon>Bacteroidota</taxon>
        <taxon>Cytophagia</taxon>
        <taxon>Cytophagales</taxon>
        <taxon>Spirosomataceae</taxon>
        <taxon>Nibrella</taxon>
    </lineage>
</organism>